<dbReference type="OrthoDB" id="6266241at2"/>
<dbReference type="EMBL" id="MCBT01000044">
    <property type="protein sequence ID" value="OEG73084.1"/>
    <property type="molecule type" value="Genomic_DNA"/>
</dbReference>
<dbReference type="GO" id="GO:0006355">
    <property type="term" value="P:regulation of DNA-templated transcription"/>
    <property type="evidence" value="ECO:0007669"/>
    <property type="project" value="InterPro"/>
</dbReference>
<evidence type="ECO:0000313" key="2">
    <source>
        <dbReference type="EMBL" id="OEG73084.1"/>
    </source>
</evidence>
<dbReference type="InterPro" id="IPR036388">
    <property type="entry name" value="WH-like_DNA-bd_sf"/>
</dbReference>
<dbReference type="STRING" id="23.BEL05_06730"/>
<proteinExistence type="predicted"/>
<evidence type="ECO:0000256" key="1">
    <source>
        <dbReference type="SAM" id="Phobius"/>
    </source>
</evidence>
<feature type="transmembrane region" description="Helical" evidence="1">
    <location>
        <begin position="117"/>
        <end position="135"/>
    </location>
</feature>
<name>A0A1E5IR87_SHECO</name>
<protein>
    <submittedName>
        <fullName evidence="2">Uncharacterized protein</fullName>
    </submittedName>
</protein>
<dbReference type="InterPro" id="IPR016032">
    <property type="entry name" value="Sig_transdc_resp-reg_C-effctor"/>
</dbReference>
<evidence type="ECO:0000313" key="3">
    <source>
        <dbReference type="Proteomes" id="UP000095230"/>
    </source>
</evidence>
<accession>A0A1E5IR87</accession>
<keyword evidence="1" id="KW-0812">Transmembrane</keyword>
<keyword evidence="1" id="KW-0472">Membrane</keyword>
<dbReference type="Gene3D" id="1.10.10.10">
    <property type="entry name" value="Winged helix-like DNA-binding domain superfamily/Winged helix DNA-binding domain"/>
    <property type="match status" value="1"/>
</dbReference>
<dbReference type="RefSeq" id="WP_069671656.1">
    <property type="nucleotide sequence ID" value="NZ_JBHOHD010000006.1"/>
</dbReference>
<gene>
    <name evidence="2" type="ORF">BEL05_06730</name>
</gene>
<dbReference type="Proteomes" id="UP000095230">
    <property type="component" value="Unassembled WGS sequence"/>
</dbReference>
<reference evidence="2 3" key="1">
    <citation type="submission" date="2016-07" db="EMBL/GenBank/DDBJ databases">
        <title>Whole-genome of two Shewanella species isolated from a digestive organ of sea cucumber Apostichopus japonicus Selenka 1867.</title>
        <authorList>
            <person name="Hong H.-H."/>
            <person name="Choi H."/>
            <person name="Cheon S."/>
            <person name="Oh J.-S."/>
            <person name="Lee H.-G."/>
            <person name="Park C."/>
        </authorList>
    </citation>
    <scope>NUCLEOTIDE SEQUENCE [LARGE SCALE GENOMIC DNA]</scope>
    <source>
        <strain evidence="2 3">CSB03KR</strain>
    </source>
</reference>
<comment type="caution">
    <text evidence="2">The sequence shown here is derived from an EMBL/GenBank/DDBJ whole genome shotgun (WGS) entry which is preliminary data.</text>
</comment>
<organism evidence="2 3">
    <name type="scientific">Shewanella colwelliana</name>
    <name type="common">Alteromonas colwelliana</name>
    <dbReference type="NCBI Taxonomy" id="23"/>
    <lineage>
        <taxon>Bacteria</taxon>
        <taxon>Pseudomonadati</taxon>
        <taxon>Pseudomonadota</taxon>
        <taxon>Gammaproteobacteria</taxon>
        <taxon>Alteromonadales</taxon>
        <taxon>Shewanellaceae</taxon>
        <taxon>Shewanella</taxon>
    </lineage>
</organism>
<dbReference type="SUPFAM" id="SSF46894">
    <property type="entry name" value="C-terminal effector domain of the bipartite response regulators"/>
    <property type="match status" value="1"/>
</dbReference>
<dbReference type="GO" id="GO:0003677">
    <property type="term" value="F:DNA binding"/>
    <property type="evidence" value="ECO:0007669"/>
    <property type="project" value="InterPro"/>
</dbReference>
<dbReference type="AlphaFoldDB" id="A0A1E5IR87"/>
<sequence>MQIGSCWFDMASGQLSNQENDTSWKMPASEHAILSLLANHRGQVLSNAQLIAVLPVAESSLARLEEAIDRLRFFMGNNSASLIESIDDQGFLLHVKLTRSHRFLSGTPGRSITKQQYLILIAQLILLLLLLYSVFEPSTKFSLHKEQFIQHSNGEVAYYPVYHSHDQQVVMAPQFEHLVNQLHQCDRLDWDKLFCSWSDDNKVMSIGLKKDGSQGLMLKNVKAIAQGRGFEFVNKQWLVDMEICS</sequence>
<keyword evidence="1" id="KW-1133">Transmembrane helix</keyword>